<dbReference type="InterPro" id="IPR011604">
    <property type="entry name" value="PDDEXK-like_dom_sf"/>
</dbReference>
<keyword evidence="3" id="KW-1185">Reference proteome</keyword>
<dbReference type="Proteomes" id="UP001202180">
    <property type="component" value="Unassembled WGS sequence"/>
</dbReference>
<dbReference type="Pfam" id="PF12684">
    <property type="entry name" value="DUF3799"/>
    <property type="match status" value="1"/>
</dbReference>
<name>A0ABT0HUH2_9BACT</name>
<reference evidence="2 3" key="1">
    <citation type="submission" date="2022-04" db="EMBL/GenBank/DDBJ databases">
        <title>Spirosoma sp. strain RP8 genome sequencing and assembly.</title>
        <authorList>
            <person name="Jung Y."/>
        </authorList>
    </citation>
    <scope>NUCLEOTIDE SEQUENCE [LARGE SCALE GENOMIC DNA]</scope>
    <source>
        <strain evidence="2 3">RP8</strain>
    </source>
</reference>
<dbReference type="InterPro" id="IPR024432">
    <property type="entry name" value="Put_RecE_PDDEXK-like_dom"/>
</dbReference>
<proteinExistence type="predicted"/>
<evidence type="ECO:0000259" key="1">
    <source>
        <dbReference type="Pfam" id="PF12684"/>
    </source>
</evidence>
<dbReference type="Gene3D" id="3.90.320.10">
    <property type="match status" value="1"/>
</dbReference>
<organism evidence="2 3">
    <name type="scientific">Spirosoma liriopis</name>
    <dbReference type="NCBI Taxonomy" id="2937440"/>
    <lineage>
        <taxon>Bacteria</taxon>
        <taxon>Pseudomonadati</taxon>
        <taxon>Bacteroidota</taxon>
        <taxon>Cytophagia</taxon>
        <taxon>Cytophagales</taxon>
        <taxon>Cytophagaceae</taxon>
        <taxon>Spirosoma</taxon>
    </lineage>
</organism>
<dbReference type="EMBL" id="JALPRF010000012">
    <property type="protein sequence ID" value="MCK8495844.1"/>
    <property type="molecule type" value="Genomic_DNA"/>
</dbReference>
<evidence type="ECO:0000313" key="2">
    <source>
        <dbReference type="EMBL" id="MCK8495844.1"/>
    </source>
</evidence>
<sequence length="215" mass="25020">MDYRSLPRISNSDLTEFKNRIFGYRPYQPASALAFGSALHELILEPNTNVNMPESVDRNLLNKVAEQVQADAYCRWALQFSRKESVQLWKDPATGLLLKSKLDLVHRNRLVIDFKSTSQRTHADFLKSLHTYDYDRQAAFYLDSVNAHRFVFIGVQKIKPYNIWIVEPPACFVETGRKKYRALLREWKRRQEAGQPFTPSSWNREPVLNPAVLCS</sequence>
<feature type="domain" description="Putative exodeoxyribonuclease 8 PDDEXK-like" evidence="1">
    <location>
        <begin position="59"/>
        <end position="189"/>
    </location>
</feature>
<accession>A0ABT0HUH2</accession>
<protein>
    <submittedName>
        <fullName evidence="2">PD-(D/E)XK nuclease-like domain-containing protein</fullName>
    </submittedName>
</protein>
<gene>
    <name evidence="2" type="ORF">M0L20_28520</name>
</gene>
<dbReference type="RefSeq" id="WP_248480620.1">
    <property type="nucleotide sequence ID" value="NZ_JALPRF010000012.1"/>
</dbReference>
<comment type="caution">
    <text evidence="2">The sequence shown here is derived from an EMBL/GenBank/DDBJ whole genome shotgun (WGS) entry which is preliminary data.</text>
</comment>
<evidence type="ECO:0000313" key="3">
    <source>
        <dbReference type="Proteomes" id="UP001202180"/>
    </source>
</evidence>